<accession>A0ABW6AZW7</accession>
<dbReference type="EMBL" id="JBHUPA010000007">
    <property type="protein sequence ID" value="MFD2962768.1"/>
    <property type="molecule type" value="Genomic_DNA"/>
</dbReference>
<evidence type="ECO:0000313" key="1">
    <source>
        <dbReference type="EMBL" id="MFD2962768.1"/>
    </source>
</evidence>
<reference evidence="2" key="1">
    <citation type="journal article" date="2019" name="Int. J. Syst. Evol. Microbiol.">
        <title>The Global Catalogue of Microorganisms (GCM) 10K type strain sequencing project: providing services to taxonomists for standard genome sequencing and annotation.</title>
        <authorList>
            <consortium name="The Broad Institute Genomics Platform"/>
            <consortium name="The Broad Institute Genome Sequencing Center for Infectious Disease"/>
            <person name="Wu L."/>
            <person name="Ma J."/>
        </authorList>
    </citation>
    <scope>NUCLEOTIDE SEQUENCE [LARGE SCALE GENOMIC DNA]</scope>
    <source>
        <strain evidence="2">KCTC 23098</strain>
    </source>
</reference>
<comment type="caution">
    <text evidence="1">The sequence shown here is derived from an EMBL/GenBank/DDBJ whole genome shotgun (WGS) entry which is preliminary data.</text>
</comment>
<organism evidence="1 2">
    <name type="scientific">Olivibacter jilunii</name>
    <dbReference type="NCBI Taxonomy" id="985016"/>
    <lineage>
        <taxon>Bacteria</taxon>
        <taxon>Pseudomonadati</taxon>
        <taxon>Bacteroidota</taxon>
        <taxon>Sphingobacteriia</taxon>
        <taxon>Sphingobacteriales</taxon>
        <taxon>Sphingobacteriaceae</taxon>
        <taxon>Olivibacter</taxon>
    </lineage>
</organism>
<sequence length="132" mass="15197">MASTSIVKTKFIQNVLNDEGDRFIKNQTFAIRAKLNKRSGTLLSERTKHVSSTSTMQARLGLRFPEYLRLLDLRKRTKRKGSRGTDAKGYRIYNRFAQGHYYSIARRLQNDFTPEVQQVIRNSWGKRGGGNG</sequence>
<gene>
    <name evidence="1" type="ORF">ACFS6J_13295</name>
</gene>
<evidence type="ECO:0000313" key="2">
    <source>
        <dbReference type="Proteomes" id="UP001597560"/>
    </source>
</evidence>
<name>A0ABW6AZW7_9SPHI</name>
<dbReference type="RefSeq" id="WP_377611008.1">
    <property type="nucleotide sequence ID" value="NZ_JBHUPA010000007.1"/>
</dbReference>
<proteinExistence type="predicted"/>
<dbReference type="Proteomes" id="UP001597560">
    <property type="component" value="Unassembled WGS sequence"/>
</dbReference>
<keyword evidence="2" id="KW-1185">Reference proteome</keyword>
<protein>
    <submittedName>
        <fullName evidence="1">Uncharacterized protein</fullName>
    </submittedName>
</protein>